<keyword evidence="2" id="KW-1185">Reference proteome</keyword>
<dbReference type="OrthoDB" id="3758478at2759"/>
<evidence type="ECO:0000313" key="1">
    <source>
        <dbReference type="EMBL" id="KAF2824360.1"/>
    </source>
</evidence>
<organism evidence="1 2">
    <name type="scientific">Ophiobolus disseminans</name>
    <dbReference type="NCBI Taxonomy" id="1469910"/>
    <lineage>
        <taxon>Eukaryota</taxon>
        <taxon>Fungi</taxon>
        <taxon>Dikarya</taxon>
        <taxon>Ascomycota</taxon>
        <taxon>Pezizomycotina</taxon>
        <taxon>Dothideomycetes</taxon>
        <taxon>Pleosporomycetidae</taxon>
        <taxon>Pleosporales</taxon>
        <taxon>Pleosporineae</taxon>
        <taxon>Phaeosphaeriaceae</taxon>
        <taxon>Ophiobolus</taxon>
    </lineage>
</organism>
<gene>
    <name evidence="1" type="ORF">CC86DRAFT_371713</name>
</gene>
<proteinExistence type="predicted"/>
<name>A0A6A6ZTG7_9PLEO</name>
<evidence type="ECO:0000313" key="2">
    <source>
        <dbReference type="Proteomes" id="UP000799424"/>
    </source>
</evidence>
<reference evidence="1" key="1">
    <citation type="journal article" date="2020" name="Stud. Mycol.">
        <title>101 Dothideomycetes genomes: a test case for predicting lifestyles and emergence of pathogens.</title>
        <authorList>
            <person name="Haridas S."/>
            <person name="Albert R."/>
            <person name="Binder M."/>
            <person name="Bloem J."/>
            <person name="Labutti K."/>
            <person name="Salamov A."/>
            <person name="Andreopoulos B."/>
            <person name="Baker S."/>
            <person name="Barry K."/>
            <person name="Bills G."/>
            <person name="Bluhm B."/>
            <person name="Cannon C."/>
            <person name="Castanera R."/>
            <person name="Culley D."/>
            <person name="Daum C."/>
            <person name="Ezra D."/>
            <person name="Gonzalez J."/>
            <person name="Henrissat B."/>
            <person name="Kuo A."/>
            <person name="Liang C."/>
            <person name="Lipzen A."/>
            <person name="Lutzoni F."/>
            <person name="Magnuson J."/>
            <person name="Mondo S."/>
            <person name="Nolan M."/>
            <person name="Ohm R."/>
            <person name="Pangilinan J."/>
            <person name="Park H.-J."/>
            <person name="Ramirez L."/>
            <person name="Alfaro M."/>
            <person name="Sun H."/>
            <person name="Tritt A."/>
            <person name="Yoshinaga Y."/>
            <person name="Zwiers L.-H."/>
            <person name="Turgeon B."/>
            <person name="Goodwin S."/>
            <person name="Spatafora J."/>
            <person name="Crous P."/>
            <person name="Grigoriev I."/>
        </authorList>
    </citation>
    <scope>NUCLEOTIDE SEQUENCE</scope>
    <source>
        <strain evidence="1">CBS 113818</strain>
    </source>
</reference>
<protein>
    <submittedName>
        <fullName evidence="1">Uncharacterized protein</fullName>
    </submittedName>
</protein>
<sequence length="102" mass="11292">MVFSLFEDFEIVPHANPNGDAVHFSPETNTVIAHCNMGGKINAASEMGAKLVASELTEWRTEGILFVRMTPDGRQVVEVREFVDSAKAEELQRVLGEGIMRD</sequence>
<dbReference type="Proteomes" id="UP000799424">
    <property type="component" value="Unassembled WGS sequence"/>
</dbReference>
<accession>A0A6A6ZTG7</accession>
<dbReference type="AlphaFoldDB" id="A0A6A6ZTG7"/>
<dbReference type="EMBL" id="MU006230">
    <property type="protein sequence ID" value="KAF2824360.1"/>
    <property type="molecule type" value="Genomic_DNA"/>
</dbReference>